<protein>
    <submittedName>
        <fullName evidence="2">Uncharacterized protein</fullName>
    </submittedName>
</protein>
<dbReference type="EMBL" id="AKHW03002440">
    <property type="protein sequence ID" value="KYO38755.1"/>
    <property type="molecule type" value="Genomic_DNA"/>
</dbReference>
<proteinExistence type="predicted"/>
<evidence type="ECO:0000313" key="2">
    <source>
        <dbReference type="EMBL" id="KYO38755.1"/>
    </source>
</evidence>
<gene>
    <name evidence="2" type="ORF">Y1Q_0023447</name>
</gene>
<keyword evidence="3" id="KW-1185">Reference proteome</keyword>
<feature type="compositionally biased region" description="Polar residues" evidence="1">
    <location>
        <begin position="65"/>
        <end position="75"/>
    </location>
</feature>
<evidence type="ECO:0000313" key="3">
    <source>
        <dbReference type="Proteomes" id="UP000050525"/>
    </source>
</evidence>
<accession>A0A151NQI6</accession>
<sequence length="86" mass="9711">MMFSAKLIDAFHDYDIGVEISYWIDGKLFNLRRLQAKTKLQEVTVHDLLFADVCFLNARSESGMQWSDGLRSSSRGADVTGPQPSK</sequence>
<name>A0A151NQI6_ALLMI</name>
<comment type="caution">
    <text evidence="2">The sequence shown here is derived from an EMBL/GenBank/DDBJ whole genome shotgun (WGS) entry which is preliminary data.</text>
</comment>
<evidence type="ECO:0000256" key="1">
    <source>
        <dbReference type="SAM" id="MobiDB-lite"/>
    </source>
</evidence>
<feature type="region of interest" description="Disordered" evidence="1">
    <location>
        <begin position="65"/>
        <end position="86"/>
    </location>
</feature>
<dbReference type="AlphaFoldDB" id="A0A151NQI6"/>
<organism evidence="2 3">
    <name type="scientific">Alligator mississippiensis</name>
    <name type="common">American alligator</name>
    <dbReference type="NCBI Taxonomy" id="8496"/>
    <lineage>
        <taxon>Eukaryota</taxon>
        <taxon>Metazoa</taxon>
        <taxon>Chordata</taxon>
        <taxon>Craniata</taxon>
        <taxon>Vertebrata</taxon>
        <taxon>Euteleostomi</taxon>
        <taxon>Archelosauria</taxon>
        <taxon>Archosauria</taxon>
        <taxon>Crocodylia</taxon>
        <taxon>Alligatoridae</taxon>
        <taxon>Alligatorinae</taxon>
        <taxon>Alligator</taxon>
    </lineage>
</organism>
<dbReference type="Proteomes" id="UP000050525">
    <property type="component" value="Unassembled WGS sequence"/>
</dbReference>
<reference evidence="2 3" key="1">
    <citation type="journal article" date="2012" name="Genome Biol.">
        <title>Sequencing three crocodilian genomes to illuminate the evolution of archosaurs and amniotes.</title>
        <authorList>
            <person name="St John J.A."/>
            <person name="Braun E.L."/>
            <person name="Isberg S.R."/>
            <person name="Miles L.G."/>
            <person name="Chong A.Y."/>
            <person name="Gongora J."/>
            <person name="Dalzell P."/>
            <person name="Moran C."/>
            <person name="Bed'hom B."/>
            <person name="Abzhanov A."/>
            <person name="Burgess S.C."/>
            <person name="Cooksey A.M."/>
            <person name="Castoe T.A."/>
            <person name="Crawford N.G."/>
            <person name="Densmore L.D."/>
            <person name="Drew J.C."/>
            <person name="Edwards S.V."/>
            <person name="Faircloth B.C."/>
            <person name="Fujita M.K."/>
            <person name="Greenwold M.J."/>
            <person name="Hoffmann F.G."/>
            <person name="Howard J.M."/>
            <person name="Iguchi T."/>
            <person name="Janes D.E."/>
            <person name="Khan S.Y."/>
            <person name="Kohno S."/>
            <person name="de Koning A.J."/>
            <person name="Lance S.L."/>
            <person name="McCarthy F.M."/>
            <person name="McCormack J.E."/>
            <person name="Merchant M.E."/>
            <person name="Peterson D.G."/>
            <person name="Pollock D.D."/>
            <person name="Pourmand N."/>
            <person name="Raney B.J."/>
            <person name="Roessler K.A."/>
            <person name="Sanford J.R."/>
            <person name="Sawyer R.H."/>
            <person name="Schmidt C.J."/>
            <person name="Triplett E.W."/>
            <person name="Tuberville T.D."/>
            <person name="Venegas-Anaya M."/>
            <person name="Howard J.T."/>
            <person name="Jarvis E.D."/>
            <person name="Guillette L.J.Jr."/>
            <person name="Glenn T.C."/>
            <person name="Green R.E."/>
            <person name="Ray D.A."/>
        </authorList>
    </citation>
    <scope>NUCLEOTIDE SEQUENCE [LARGE SCALE GENOMIC DNA]</scope>
    <source>
        <strain evidence="2">KSC_2009_1</strain>
    </source>
</reference>